<evidence type="ECO:0000313" key="3">
    <source>
        <dbReference type="EMBL" id="KYQ51922.1"/>
    </source>
</evidence>
<dbReference type="AlphaFoldDB" id="A0A151WVJ0"/>
<organism evidence="3 4">
    <name type="scientific">Mycetomoellerius zeteki</name>
    <dbReference type="NCBI Taxonomy" id="64791"/>
    <lineage>
        <taxon>Eukaryota</taxon>
        <taxon>Metazoa</taxon>
        <taxon>Ecdysozoa</taxon>
        <taxon>Arthropoda</taxon>
        <taxon>Hexapoda</taxon>
        <taxon>Insecta</taxon>
        <taxon>Pterygota</taxon>
        <taxon>Neoptera</taxon>
        <taxon>Endopterygota</taxon>
        <taxon>Hymenoptera</taxon>
        <taxon>Apocrita</taxon>
        <taxon>Aculeata</taxon>
        <taxon>Formicoidea</taxon>
        <taxon>Formicidae</taxon>
        <taxon>Myrmicinae</taxon>
        <taxon>Mycetomoellerius</taxon>
    </lineage>
</organism>
<dbReference type="GO" id="GO:0005840">
    <property type="term" value="C:ribosome"/>
    <property type="evidence" value="ECO:0007669"/>
    <property type="project" value="UniProtKB-KW"/>
</dbReference>
<reference evidence="3 4" key="1">
    <citation type="submission" date="2015-09" db="EMBL/GenBank/DDBJ databases">
        <title>Trachymyrmex zeteki WGS genome.</title>
        <authorList>
            <person name="Nygaard S."/>
            <person name="Hu H."/>
            <person name="Boomsma J."/>
            <person name="Zhang G."/>
        </authorList>
    </citation>
    <scope>NUCLEOTIDE SEQUENCE [LARGE SCALE GENOMIC DNA]</scope>
    <source>
        <strain evidence="3">Tzet28-1</strain>
        <tissue evidence="3">Whole body</tissue>
    </source>
</reference>
<keyword evidence="3" id="KW-0689">Ribosomal protein</keyword>
<keyword evidence="4" id="KW-1185">Reference proteome</keyword>
<dbReference type="GO" id="GO:0006435">
    <property type="term" value="P:threonyl-tRNA aminoacylation"/>
    <property type="evidence" value="ECO:0007669"/>
    <property type="project" value="TreeGrafter"/>
</dbReference>
<dbReference type="Pfam" id="PF02824">
    <property type="entry name" value="TGS"/>
    <property type="match status" value="1"/>
</dbReference>
<dbReference type="PROSITE" id="PS51880">
    <property type="entry name" value="TGS"/>
    <property type="match status" value="1"/>
</dbReference>
<feature type="non-terminal residue" evidence="3">
    <location>
        <position position="1"/>
    </location>
</feature>
<dbReference type="SUPFAM" id="SSF81271">
    <property type="entry name" value="TGS-like"/>
    <property type="match status" value="1"/>
</dbReference>
<dbReference type="PANTHER" id="PTHR11451:SF44">
    <property type="entry name" value="THREONINE--TRNA LIGASE, CHLOROPLASTIC_MITOCHONDRIAL 2"/>
    <property type="match status" value="1"/>
</dbReference>
<dbReference type="GO" id="GO:0004829">
    <property type="term" value="F:threonine-tRNA ligase activity"/>
    <property type="evidence" value="ECO:0007669"/>
    <property type="project" value="TreeGrafter"/>
</dbReference>
<gene>
    <name evidence="3" type="ORF">ALC60_08984</name>
</gene>
<evidence type="ECO:0000256" key="1">
    <source>
        <dbReference type="ARBA" id="ARBA00022917"/>
    </source>
</evidence>
<dbReference type="Gene3D" id="3.10.20.30">
    <property type="match status" value="1"/>
</dbReference>
<dbReference type="PANTHER" id="PTHR11451">
    <property type="entry name" value="THREONINE-TRNA LIGASE"/>
    <property type="match status" value="1"/>
</dbReference>
<dbReference type="Proteomes" id="UP000075809">
    <property type="component" value="Unassembled WGS sequence"/>
</dbReference>
<name>A0A151WVJ0_9HYME</name>
<dbReference type="SUPFAM" id="SSF55186">
    <property type="entry name" value="ThrRS/AlaRS common domain"/>
    <property type="match status" value="1"/>
</dbReference>
<dbReference type="InterPro" id="IPR012676">
    <property type="entry name" value="TGS-like"/>
</dbReference>
<dbReference type="STRING" id="64791.A0A151WVJ0"/>
<feature type="domain" description="TGS" evidence="2">
    <location>
        <begin position="60"/>
        <end position="125"/>
    </location>
</feature>
<keyword evidence="3" id="KW-0687">Ribonucleoprotein</keyword>
<proteinExistence type="predicted"/>
<sequence length="339" mass="38544">NKFNLSCRCKRFCASSLKLPTQIVSSRYTGSLSKAEVRKRRSQLFDEEKRRQRSELGRIEKIEVKYKLAEEEVVMAMNRNISTPYDCARHISESVAEMSAIALVNNKIWDMNRPFTGDCELQFVTMQSPQIRMVNYAFWRTCSLILGAVADSAFKDNINLHLYSFPIPNITSGSFTYDVFIDLPDWRPTDSELRAMSALFVKLTNCKLLLERLEVPSSVALDMFQDNPFKSQQIPNIAKYSGNDKVMLYRMGDHVDISKGPMVGNSGLVGRVTVSAIHRLTDGPTDGLYRFQGIALPKGILLNYFAYSILEKRAKKLNTIMWQPHRVEDEAISITASVN</sequence>
<evidence type="ECO:0000313" key="4">
    <source>
        <dbReference type="Proteomes" id="UP000075809"/>
    </source>
</evidence>
<protein>
    <submittedName>
        <fullName evidence="3">39S ribosomal protein L39, mitochondrial</fullName>
    </submittedName>
</protein>
<accession>A0A151WVJ0</accession>
<dbReference type="InterPro" id="IPR018163">
    <property type="entry name" value="Thr/Ala-tRNA-synth_IIc_edit"/>
</dbReference>
<dbReference type="GO" id="GO:0000166">
    <property type="term" value="F:nucleotide binding"/>
    <property type="evidence" value="ECO:0007669"/>
    <property type="project" value="InterPro"/>
</dbReference>
<dbReference type="GO" id="GO:0005739">
    <property type="term" value="C:mitochondrion"/>
    <property type="evidence" value="ECO:0007669"/>
    <property type="project" value="TreeGrafter"/>
</dbReference>
<dbReference type="InterPro" id="IPR012675">
    <property type="entry name" value="Beta-grasp_dom_sf"/>
</dbReference>
<dbReference type="CDD" id="cd01667">
    <property type="entry name" value="TGS_ThrRS"/>
    <property type="match status" value="1"/>
</dbReference>
<dbReference type="Gene3D" id="3.30.980.10">
    <property type="entry name" value="Threonyl-trna Synthetase, Chain A, domain 2"/>
    <property type="match status" value="1"/>
</dbReference>
<dbReference type="InterPro" id="IPR004095">
    <property type="entry name" value="TGS"/>
</dbReference>
<keyword evidence="1" id="KW-0648">Protein biosynthesis</keyword>
<evidence type="ECO:0000259" key="2">
    <source>
        <dbReference type="PROSITE" id="PS51880"/>
    </source>
</evidence>
<dbReference type="EMBL" id="KQ982701">
    <property type="protein sequence ID" value="KYQ51922.1"/>
    <property type="molecule type" value="Genomic_DNA"/>
</dbReference>